<dbReference type="FunFam" id="3.40.50.2000:FF:000065">
    <property type="entry name" value="Glycosyltransferase"/>
    <property type="match status" value="1"/>
</dbReference>
<dbReference type="GO" id="GO:0080043">
    <property type="term" value="F:quercetin 3-O-glucosyltransferase activity"/>
    <property type="evidence" value="ECO:0007669"/>
    <property type="project" value="TreeGrafter"/>
</dbReference>
<dbReference type="UniPathway" id="UPA00009"/>
<keyword evidence="4 6" id="KW-0808">Transferase</keyword>
<comment type="pathway">
    <text evidence="1">Pigment biosynthesis; anthocyanin biosynthesis.</text>
</comment>
<dbReference type="SUPFAM" id="SSF53756">
    <property type="entry name" value="UDP-Glycosyltransferase/glycogen phosphorylase"/>
    <property type="match status" value="1"/>
</dbReference>
<dbReference type="CDD" id="cd03784">
    <property type="entry name" value="GT1_Gtf-like"/>
    <property type="match status" value="1"/>
</dbReference>
<dbReference type="PANTHER" id="PTHR11926:SF1551">
    <property type="entry name" value="GLYCOSYLTRANSFERASE"/>
    <property type="match status" value="1"/>
</dbReference>
<evidence type="ECO:0000256" key="7">
    <source>
        <dbReference type="RuleBase" id="RU362057"/>
    </source>
</evidence>
<comment type="similarity">
    <text evidence="2 6">Belongs to the UDP-glycosyltransferase family.</text>
</comment>
<dbReference type="FunFam" id="3.40.50.2000:FF:000027">
    <property type="entry name" value="Glycosyltransferase"/>
    <property type="match status" value="1"/>
</dbReference>
<keyword evidence="3 6" id="KW-0328">Glycosyltransferase</keyword>
<dbReference type="EC" id="2.4.1.-" evidence="7"/>
<evidence type="ECO:0000256" key="6">
    <source>
        <dbReference type="RuleBase" id="RU003718"/>
    </source>
</evidence>
<evidence type="ECO:0000256" key="1">
    <source>
        <dbReference type="ARBA" id="ARBA00004935"/>
    </source>
</evidence>
<evidence type="ECO:0000256" key="5">
    <source>
        <dbReference type="ARBA" id="ARBA00047606"/>
    </source>
</evidence>
<dbReference type="Gene3D" id="3.40.50.2000">
    <property type="entry name" value="Glycogen Phosphorylase B"/>
    <property type="match status" value="2"/>
</dbReference>
<dbReference type="Pfam" id="PF00201">
    <property type="entry name" value="UDPGT"/>
    <property type="match status" value="1"/>
</dbReference>
<dbReference type="PANTHER" id="PTHR11926">
    <property type="entry name" value="GLUCOSYL/GLUCURONOSYL TRANSFERASES"/>
    <property type="match status" value="1"/>
</dbReference>
<dbReference type="GO" id="GO:0047213">
    <property type="term" value="F:anthocyanidin 3-O-glucosyltransferase activity"/>
    <property type="evidence" value="ECO:0007669"/>
    <property type="project" value="UniProtKB-EC"/>
</dbReference>
<gene>
    <name evidence="8" type="primary">UGT85Q2</name>
</gene>
<comment type="catalytic activity">
    <reaction evidence="5">
        <text>an anthocyanidin + UDP-alpha-D-glucose + H(+) = an anthocyanidin 3-O-beta-D-glucoside + UDP</text>
        <dbReference type="Rhea" id="RHEA:20093"/>
        <dbReference type="ChEBI" id="CHEBI:15378"/>
        <dbReference type="ChEBI" id="CHEBI:16307"/>
        <dbReference type="ChEBI" id="CHEBI:58223"/>
        <dbReference type="ChEBI" id="CHEBI:58885"/>
        <dbReference type="ChEBI" id="CHEBI:143576"/>
        <dbReference type="EC" id="2.4.1.115"/>
    </reaction>
</comment>
<dbReference type="GO" id="GO:0080044">
    <property type="term" value="F:quercetin 7-O-glucosyltransferase activity"/>
    <property type="evidence" value="ECO:0007669"/>
    <property type="project" value="TreeGrafter"/>
</dbReference>
<proteinExistence type="inferred from homology"/>
<name>I2BHA3_LINUS</name>
<dbReference type="AlphaFoldDB" id="I2BHA3"/>
<reference evidence="8" key="1">
    <citation type="journal article" date="2012" name="BMC Genomics">
        <title>Phylogenomic analysis of UDP glycosyltransferase 1 multigene family in Linum usitatissimum identified genes with varied expression patterns.</title>
        <authorList>
            <person name="Barvkar V.T."/>
            <person name="Pardeshi V.C."/>
            <person name="Kale S.M."/>
            <person name="Kadoo N.Y."/>
            <person name="Gupta V.S."/>
        </authorList>
    </citation>
    <scope>NUCLEOTIDE SEQUENCE</scope>
</reference>
<dbReference type="EMBL" id="JN088372">
    <property type="protein sequence ID" value="AFJ52999.1"/>
    <property type="molecule type" value="Genomic_DNA"/>
</dbReference>
<evidence type="ECO:0000256" key="4">
    <source>
        <dbReference type="ARBA" id="ARBA00022679"/>
    </source>
</evidence>
<organism evidence="8">
    <name type="scientific">Linum usitatissimum</name>
    <name type="common">Flax</name>
    <name type="synonym">Linum humile</name>
    <dbReference type="NCBI Taxonomy" id="4006"/>
    <lineage>
        <taxon>Eukaryota</taxon>
        <taxon>Viridiplantae</taxon>
        <taxon>Streptophyta</taxon>
        <taxon>Embryophyta</taxon>
        <taxon>Tracheophyta</taxon>
        <taxon>Spermatophyta</taxon>
        <taxon>Magnoliopsida</taxon>
        <taxon>eudicotyledons</taxon>
        <taxon>Gunneridae</taxon>
        <taxon>Pentapetalae</taxon>
        <taxon>rosids</taxon>
        <taxon>fabids</taxon>
        <taxon>Malpighiales</taxon>
        <taxon>Linaceae</taxon>
        <taxon>Linum</taxon>
    </lineage>
</organism>
<dbReference type="InterPro" id="IPR035595">
    <property type="entry name" value="UDP_glycos_trans_CS"/>
</dbReference>
<protein>
    <recommendedName>
        <fullName evidence="7">Glycosyltransferase</fullName>
        <ecNumber evidence="7">2.4.1.-</ecNumber>
    </recommendedName>
</protein>
<dbReference type="GO" id="GO:0009718">
    <property type="term" value="P:anthocyanin-containing compound biosynthetic process"/>
    <property type="evidence" value="ECO:0007669"/>
    <property type="project" value="UniProtKB-UniPathway"/>
</dbReference>
<evidence type="ECO:0000256" key="3">
    <source>
        <dbReference type="ARBA" id="ARBA00022676"/>
    </source>
</evidence>
<evidence type="ECO:0000256" key="2">
    <source>
        <dbReference type="ARBA" id="ARBA00009995"/>
    </source>
</evidence>
<sequence>MGSTNDTKTVTPLPNHRPHAVCVPFPAQSHIKATLKFAKLLRERGFSITFVNTEFNHKRFVTTKGPHALDGEPDFRFTTIPDGLPLSDPGATQSVSAMCGSAMRFMVGPFRELVHRLNDPDVMSENGWPPVSCVIADGMMPFPLVVAKEIGVPSLSYWTFPACAFMGFKQYRSLYDQGITPFKDESFRTNGDLETPIQVPGMKNMRLRDLPDFFQTTDPNEPLLQNLITGTDAVDIASALVIHTYDAFEADVLAAINDLYPGRVYTIGPMQHLLNQIKQSTKLGLDDSIGYSLWEEEPECLRWLDSKPPNSVIYVNFGSIAVMSKQHLVEFGMGLVNSEVPFVWVIRPDLVIGESTSFPPEFSEKAAKLGFISGWCPQEEVLNHSAVGGFLTHCGWGSIIETVTAGVPVLCWPFFADQPTNCKFSVMDWEIGMEIGNDVKREEVEGLVRELMSGKKGDKMRNKAMDWARLARESTGPGGSSTVGLDRLVNEVLLKKPLVGI</sequence>
<dbReference type="InterPro" id="IPR002213">
    <property type="entry name" value="UDP_glucos_trans"/>
</dbReference>
<accession>I2BHA3</accession>
<evidence type="ECO:0000313" key="8">
    <source>
        <dbReference type="EMBL" id="AFJ52999.1"/>
    </source>
</evidence>
<dbReference type="PROSITE" id="PS00375">
    <property type="entry name" value="UDPGT"/>
    <property type="match status" value="1"/>
</dbReference>